<keyword evidence="2" id="KW-1133">Transmembrane helix</keyword>
<evidence type="ECO:0000256" key="1">
    <source>
        <dbReference type="SAM" id="MobiDB-lite"/>
    </source>
</evidence>
<keyword evidence="3" id="KW-0732">Signal</keyword>
<organism evidence="4 5">
    <name type="scientific">Magallana gigas</name>
    <name type="common">Pacific oyster</name>
    <name type="synonym">Crassostrea gigas</name>
    <dbReference type="NCBI Taxonomy" id="29159"/>
    <lineage>
        <taxon>Eukaryota</taxon>
        <taxon>Metazoa</taxon>
        <taxon>Spiralia</taxon>
        <taxon>Lophotrochozoa</taxon>
        <taxon>Mollusca</taxon>
        <taxon>Bivalvia</taxon>
        <taxon>Autobranchia</taxon>
        <taxon>Pteriomorphia</taxon>
        <taxon>Ostreida</taxon>
        <taxon>Ostreoidea</taxon>
        <taxon>Ostreidae</taxon>
        <taxon>Magallana</taxon>
    </lineage>
</organism>
<evidence type="ECO:0000256" key="3">
    <source>
        <dbReference type="SAM" id="SignalP"/>
    </source>
</evidence>
<evidence type="ECO:0008006" key="6">
    <source>
        <dbReference type="Google" id="ProtNLM"/>
    </source>
</evidence>
<evidence type="ECO:0000313" key="5">
    <source>
        <dbReference type="Proteomes" id="UP000005408"/>
    </source>
</evidence>
<feature type="transmembrane region" description="Helical" evidence="2">
    <location>
        <begin position="144"/>
        <end position="165"/>
    </location>
</feature>
<feature type="signal peptide" evidence="3">
    <location>
        <begin position="1"/>
        <end position="19"/>
    </location>
</feature>
<dbReference type="EnsemblMetazoa" id="G18662.1">
    <property type="protein sequence ID" value="G18662.1:cds"/>
    <property type="gene ID" value="G18662"/>
</dbReference>
<accession>A0A8W8JDL3</accession>
<feature type="region of interest" description="Disordered" evidence="1">
    <location>
        <begin position="117"/>
        <end position="137"/>
    </location>
</feature>
<keyword evidence="2" id="KW-0812">Transmembrane</keyword>
<reference evidence="4" key="1">
    <citation type="submission" date="2022-08" db="UniProtKB">
        <authorList>
            <consortium name="EnsemblMetazoa"/>
        </authorList>
    </citation>
    <scope>IDENTIFICATION</scope>
    <source>
        <strain evidence="4">05x7-T-G4-1.051#20</strain>
    </source>
</reference>
<name>A0A8W8JDL3_MAGGI</name>
<evidence type="ECO:0000313" key="4">
    <source>
        <dbReference type="EnsemblMetazoa" id="G18662.1:cds"/>
    </source>
</evidence>
<evidence type="ECO:0000256" key="2">
    <source>
        <dbReference type="SAM" id="Phobius"/>
    </source>
</evidence>
<dbReference type="Proteomes" id="UP000005408">
    <property type="component" value="Unassembled WGS sequence"/>
</dbReference>
<feature type="chain" id="PRO_5036447239" description="Scavenger receptor class F member 2" evidence="3">
    <location>
        <begin position="20"/>
        <end position="232"/>
    </location>
</feature>
<keyword evidence="2" id="KW-0472">Membrane</keyword>
<protein>
    <recommendedName>
        <fullName evidence="6">Scavenger receptor class F member 2</fullName>
    </recommendedName>
</protein>
<sequence>MSFEWPLYIIAAKLVFVYMDCGGIYNFPPCCVGEKWDKSKNVCTKCPRGVYGDNCTHSCKVPYFGHRCVLGACKCNRVSCKIPTQICFPTTETDVSGSTLVSATEIVTTTQRVKRTSVTPEPFSVRPDTRDEDPGPRTGDAASYLVYIMPMILTLFLLKMLSFIFCYRCRQSCNVVNKTHQINTDYELPARVYENNGSTNSYDTPDTNTNIHPTIDSSESSYEFVELFRKDL</sequence>
<keyword evidence="5" id="KW-1185">Reference proteome</keyword>
<dbReference type="AlphaFoldDB" id="A0A8W8JDL3"/>
<proteinExistence type="predicted"/>